<sequence length="254" mass="27250">MSADVWVIVFGVVIWAISVGIKLRKQRDAEDATFAGEHQGWDIYKSAYNRGVLALDHANRRIAIGTVSNHIERPWSDISAVEVEKNGQSIIQTNRGSQVMGAAVGAVLLGPLGLLMGGMSGSKRQRERINELSLKVLIDDRAAPVHRITFFRMAGDGVDAQSSTLKVPASQMEQFQALLANAIRSDNRSFAKQPIAAAIAEASNSDRIAKLWELKQAGALTAEEFESEKRAVLSGGWAPSAQAITARDGAGSAA</sequence>
<keyword evidence="3" id="KW-1185">Reference proteome</keyword>
<dbReference type="Proteomes" id="UP000546200">
    <property type="component" value="Unassembled WGS sequence"/>
</dbReference>
<feature type="transmembrane region" description="Helical" evidence="1">
    <location>
        <begin position="6"/>
        <end position="23"/>
    </location>
</feature>
<evidence type="ECO:0000256" key="1">
    <source>
        <dbReference type="SAM" id="Phobius"/>
    </source>
</evidence>
<name>A0A7W9EV33_9SPHN</name>
<organism evidence="2 3">
    <name type="scientific">Sphingomonas aerophila</name>
    <dbReference type="NCBI Taxonomy" id="1344948"/>
    <lineage>
        <taxon>Bacteria</taxon>
        <taxon>Pseudomonadati</taxon>
        <taxon>Pseudomonadota</taxon>
        <taxon>Alphaproteobacteria</taxon>
        <taxon>Sphingomonadales</taxon>
        <taxon>Sphingomonadaceae</taxon>
        <taxon>Sphingomonas</taxon>
    </lineage>
</organism>
<evidence type="ECO:0000313" key="3">
    <source>
        <dbReference type="Proteomes" id="UP000546200"/>
    </source>
</evidence>
<dbReference type="EMBL" id="JACIJK010000008">
    <property type="protein sequence ID" value="MBB5715836.1"/>
    <property type="molecule type" value="Genomic_DNA"/>
</dbReference>
<keyword evidence="1" id="KW-1133">Transmembrane helix</keyword>
<evidence type="ECO:0000313" key="2">
    <source>
        <dbReference type="EMBL" id="MBB5715836.1"/>
    </source>
</evidence>
<protein>
    <recommendedName>
        <fullName evidence="4">SHOCT domain-containing protein</fullName>
    </recommendedName>
</protein>
<gene>
    <name evidence="2" type="ORF">FHS94_002693</name>
</gene>
<comment type="caution">
    <text evidence="2">The sequence shown here is derived from an EMBL/GenBank/DDBJ whole genome shotgun (WGS) entry which is preliminary data.</text>
</comment>
<keyword evidence="1" id="KW-0472">Membrane</keyword>
<evidence type="ECO:0008006" key="4">
    <source>
        <dbReference type="Google" id="ProtNLM"/>
    </source>
</evidence>
<proteinExistence type="predicted"/>
<keyword evidence="1" id="KW-0812">Transmembrane</keyword>
<reference evidence="2 3" key="1">
    <citation type="submission" date="2020-08" db="EMBL/GenBank/DDBJ databases">
        <title>Genomic Encyclopedia of Type Strains, Phase IV (KMG-IV): sequencing the most valuable type-strain genomes for metagenomic binning, comparative biology and taxonomic classification.</title>
        <authorList>
            <person name="Goeker M."/>
        </authorList>
    </citation>
    <scope>NUCLEOTIDE SEQUENCE [LARGE SCALE GENOMIC DNA]</scope>
    <source>
        <strain evidence="2 3">DSM 100044</strain>
    </source>
</reference>
<feature type="transmembrane region" description="Helical" evidence="1">
    <location>
        <begin position="99"/>
        <end position="119"/>
    </location>
</feature>
<dbReference type="RefSeq" id="WP_184058569.1">
    <property type="nucleotide sequence ID" value="NZ_JACIJK010000008.1"/>
</dbReference>
<accession>A0A7W9EV33</accession>
<dbReference type="AlphaFoldDB" id="A0A7W9EV33"/>